<organism evidence="2 3">
    <name type="scientific">Hirsutella rhossiliensis</name>
    <dbReference type="NCBI Taxonomy" id="111463"/>
    <lineage>
        <taxon>Eukaryota</taxon>
        <taxon>Fungi</taxon>
        <taxon>Dikarya</taxon>
        <taxon>Ascomycota</taxon>
        <taxon>Pezizomycotina</taxon>
        <taxon>Sordariomycetes</taxon>
        <taxon>Hypocreomycetidae</taxon>
        <taxon>Hypocreales</taxon>
        <taxon>Ophiocordycipitaceae</taxon>
        <taxon>Hirsutella</taxon>
    </lineage>
</organism>
<feature type="compositionally biased region" description="Polar residues" evidence="1">
    <location>
        <begin position="194"/>
        <end position="208"/>
    </location>
</feature>
<dbReference type="EMBL" id="JAIZPD010000019">
    <property type="protein sequence ID" value="KAH0957671.1"/>
    <property type="molecule type" value="Genomic_DNA"/>
</dbReference>
<name>A0A9P8MP92_9HYPO</name>
<dbReference type="Proteomes" id="UP000824596">
    <property type="component" value="Unassembled WGS sequence"/>
</dbReference>
<dbReference type="GeneID" id="68360290"/>
<feature type="compositionally biased region" description="Polar residues" evidence="1">
    <location>
        <begin position="224"/>
        <end position="236"/>
    </location>
</feature>
<feature type="region of interest" description="Disordered" evidence="1">
    <location>
        <begin position="177"/>
        <end position="255"/>
    </location>
</feature>
<accession>A0A9P8MP92</accession>
<reference evidence="2" key="1">
    <citation type="submission" date="2021-09" db="EMBL/GenBank/DDBJ databases">
        <title>A high-quality genome of the endoparasitic fungus Hirsutella rhossiliensis with a comparison of Hirsutella genomes reveals transposable elements contributing to genome size variation.</title>
        <authorList>
            <person name="Lin R."/>
            <person name="Jiao Y."/>
            <person name="Sun X."/>
            <person name="Ling J."/>
            <person name="Xie B."/>
            <person name="Cheng X."/>
        </authorList>
    </citation>
    <scope>NUCLEOTIDE SEQUENCE</scope>
    <source>
        <strain evidence="2">HR02</strain>
    </source>
</reference>
<dbReference type="RefSeq" id="XP_044715185.1">
    <property type="nucleotide sequence ID" value="XM_044869632.1"/>
</dbReference>
<gene>
    <name evidence="2" type="ORF">HRG_11162</name>
</gene>
<protein>
    <submittedName>
        <fullName evidence="2">Uncharacterized protein</fullName>
    </submittedName>
</protein>
<comment type="caution">
    <text evidence="2">The sequence shown here is derived from an EMBL/GenBank/DDBJ whole genome shotgun (WGS) entry which is preliminary data.</text>
</comment>
<keyword evidence="3" id="KW-1185">Reference proteome</keyword>
<feature type="compositionally biased region" description="Basic and acidic residues" evidence="1">
    <location>
        <begin position="237"/>
        <end position="255"/>
    </location>
</feature>
<sequence>MDKRLGKLKPFPKEAITNRIRLQFIGLALSVSNCYERPPVSLEIALETEFKKSVNHITAGMIIDPSSSPSECRSATALMATRAGVSMERLVGAFAARSSRLVCEPEHGMGFIVGIRVIKFELSHAGRDYVARNWGKEIVDLESLKAVVQEWLLRCGGRTRQRIRIINKTIVTTITMASSDKKTSTKGKTSTTSEVQDQPVDTTVNKEISATPEETEDKGETTTGQPTIGGDQTTGEETGKKARREAMRKRAEASREKALTEAMNKVELFDSTKASEWKTTGTHTLGAMKTETNSLMITGRNIGAEQREPDWTREQLDAIASAKMVILPVQPVNNTRRSVMDPDMKFVGRDESGTIVPTENAYLSSLDPTRYCIGIGPEKYDTTGSPRYYADVVVADMSGEWLVNQWTSEGIIVEGVAQNVMMQKSRVGNTSGRRIGFHFARIGLPAYAFGPLFNTLGKKFDGCLSQVTATTGYYWMNASWGVSSFSATFSYMNDDGRIQSTNALNDVMMMLNGKSAMCLGTIAVSVTCNAKMIDGKPTPDKSSYGLSIKIHNAFSVAVVDYHGPPQQGATGMMIPARIAQKAQAMAKRGTVSAGGGMNNIFSTQGEWASRVELVCNP</sequence>
<evidence type="ECO:0000256" key="1">
    <source>
        <dbReference type="SAM" id="MobiDB-lite"/>
    </source>
</evidence>
<evidence type="ECO:0000313" key="2">
    <source>
        <dbReference type="EMBL" id="KAH0957671.1"/>
    </source>
</evidence>
<evidence type="ECO:0000313" key="3">
    <source>
        <dbReference type="Proteomes" id="UP000824596"/>
    </source>
</evidence>
<proteinExistence type="predicted"/>
<dbReference type="OrthoDB" id="5152325at2759"/>
<dbReference type="AlphaFoldDB" id="A0A9P8MP92"/>